<comment type="subcellular location">
    <subcellularLocation>
        <location evidence="1">Membrane</location>
        <topology evidence="1">Multi-pass membrane protein</topology>
    </subcellularLocation>
</comment>
<dbReference type="PANTHER" id="PTHR37422">
    <property type="entry name" value="TEICHURONIC ACID BIOSYNTHESIS PROTEIN TUAE"/>
    <property type="match status" value="1"/>
</dbReference>
<keyword evidence="7" id="KW-0436">Ligase</keyword>
<feature type="transmembrane region" description="Helical" evidence="5">
    <location>
        <begin position="245"/>
        <end position="268"/>
    </location>
</feature>
<dbReference type="InterPro" id="IPR007016">
    <property type="entry name" value="O-antigen_ligase-rel_domated"/>
</dbReference>
<evidence type="ECO:0000313" key="7">
    <source>
        <dbReference type="EMBL" id="NBJ22775.1"/>
    </source>
</evidence>
<dbReference type="RefSeq" id="WP_161723225.1">
    <property type="nucleotide sequence ID" value="NZ_JAAAXI010000007.1"/>
</dbReference>
<feature type="transmembrane region" description="Helical" evidence="5">
    <location>
        <begin position="77"/>
        <end position="99"/>
    </location>
</feature>
<evidence type="ECO:0000256" key="3">
    <source>
        <dbReference type="ARBA" id="ARBA00022989"/>
    </source>
</evidence>
<protein>
    <submittedName>
        <fullName evidence="7">O-antigen ligase domain-containing protein</fullName>
    </submittedName>
</protein>
<keyword evidence="4 5" id="KW-0472">Membrane</keyword>
<accession>A0ABW9YRX5</accession>
<feature type="transmembrane region" description="Helical" evidence="5">
    <location>
        <begin position="394"/>
        <end position="413"/>
    </location>
</feature>
<sequence length="419" mass="44673">MSTPHATIPGSLGPANHARLAHGLWKASALVFVAMPVGMVIAHRSSPAFIVLSAALALAAVAAEGRLRPLMREAASMLASPLAIAVLAFFGWCLISIGWSEFKAVSLNAFGEFWLPIAAAFVLSLTLARRMPRRMFRLLTWAFLIASIMILLELATGLALRRAIGLRADSFIFNRPVLTLLMLVPPLIAWFLSRGRRGWFYGLGLLLVFSATTLRSESDAAVLGLLIVGLSVPFAWYAPRATCALAALAFLIAMGISPIVGPITNHLIPASVHTMLASGHSRERVALWTSFGAAVRKQPFLGGGFGVSPRMAETAVAQKVPVDQRRMLAIGHPHNAALQIWSELGAVGAVLALGIIFLILYHVARQPRAIGSVSLALIAGAAPVALVGHGAWQGWWAASLGAAIIWLLVIARLRSESRL</sequence>
<dbReference type="PANTHER" id="PTHR37422:SF17">
    <property type="entry name" value="O-ANTIGEN LIGASE"/>
    <property type="match status" value="1"/>
</dbReference>
<dbReference type="InterPro" id="IPR051533">
    <property type="entry name" value="WaaL-like"/>
</dbReference>
<feature type="transmembrane region" description="Helical" evidence="5">
    <location>
        <begin position="172"/>
        <end position="191"/>
    </location>
</feature>
<evidence type="ECO:0000313" key="8">
    <source>
        <dbReference type="Proteomes" id="UP000818323"/>
    </source>
</evidence>
<evidence type="ECO:0000256" key="5">
    <source>
        <dbReference type="SAM" id="Phobius"/>
    </source>
</evidence>
<feature type="transmembrane region" description="Helical" evidence="5">
    <location>
        <begin position="344"/>
        <end position="363"/>
    </location>
</feature>
<evidence type="ECO:0000256" key="4">
    <source>
        <dbReference type="ARBA" id="ARBA00023136"/>
    </source>
</evidence>
<keyword evidence="2 5" id="KW-0812">Transmembrane</keyword>
<feature type="transmembrane region" description="Helical" evidence="5">
    <location>
        <begin position="220"/>
        <end position="238"/>
    </location>
</feature>
<reference evidence="7 8" key="1">
    <citation type="submission" date="2020-01" db="EMBL/GenBank/DDBJ databases">
        <title>Microvirga sp. nov., an arsenate reduction bacterium isolated from Tibet hotspring sediments.</title>
        <authorList>
            <person name="Yuan C.-G."/>
        </authorList>
    </citation>
    <scope>NUCLEOTIDE SEQUENCE [LARGE SCALE GENOMIC DNA]</scope>
    <source>
        <strain evidence="7 8">SYSU G3D203</strain>
    </source>
</reference>
<name>A0ABW9YRX5_9HYPH</name>
<dbReference type="GO" id="GO:0016874">
    <property type="term" value="F:ligase activity"/>
    <property type="evidence" value="ECO:0007669"/>
    <property type="project" value="UniProtKB-KW"/>
</dbReference>
<feature type="transmembrane region" description="Helical" evidence="5">
    <location>
        <begin position="105"/>
        <end position="126"/>
    </location>
</feature>
<feature type="transmembrane region" description="Helical" evidence="5">
    <location>
        <begin position="48"/>
        <end position="65"/>
    </location>
</feature>
<feature type="transmembrane region" description="Helical" evidence="5">
    <location>
        <begin position="198"/>
        <end position="214"/>
    </location>
</feature>
<comment type="caution">
    <text evidence="7">The sequence shown here is derived from an EMBL/GenBank/DDBJ whole genome shotgun (WGS) entry which is preliminary data.</text>
</comment>
<feature type="transmembrane region" description="Helical" evidence="5">
    <location>
        <begin position="24"/>
        <end position="42"/>
    </location>
</feature>
<keyword evidence="8" id="KW-1185">Reference proteome</keyword>
<keyword evidence="3 5" id="KW-1133">Transmembrane helix</keyword>
<evidence type="ECO:0000256" key="2">
    <source>
        <dbReference type="ARBA" id="ARBA00022692"/>
    </source>
</evidence>
<feature type="transmembrane region" description="Helical" evidence="5">
    <location>
        <begin position="370"/>
        <end position="388"/>
    </location>
</feature>
<dbReference type="Proteomes" id="UP000818323">
    <property type="component" value="Unassembled WGS sequence"/>
</dbReference>
<evidence type="ECO:0000256" key="1">
    <source>
        <dbReference type="ARBA" id="ARBA00004141"/>
    </source>
</evidence>
<evidence type="ECO:0000259" key="6">
    <source>
        <dbReference type="Pfam" id="PF04932"/>
    </source>
</evidence>
<dbReference type="EMBL" id="JAAAXJ010000001">
    <property type="protein sequence ID" value="NBJ22775.1"/>
    <property type="molecule type" value="Genomic_DNA"/>
</dbReference>
<feature type="transmembrane region" description="Helical" evidence="5">
    <location>
        <begin position="138"/>
        <end position="160"/>
    </location>
</feature>
<dbReference type="Pfam" id="PF04932">
    <property type="entry name" value="Wzy_C"/>
    <property type="match status" value="1"/>
</dbReference>
<proteinExistence type="predicted"/>
<feature type="domain" description="O-antigen ligase-related" evidence="6">
    <location>
        <begin position="206"/>
        <end position="352"/>
    </location>
</feature>
<organism evidence="7 8">
    <name type="scientific">Microvirga arsenatis</name>
    <dbReference type="NCBI Taxonomy" id="2692265"/>
    <lineage>
        <taxon>Bacteria</taxon>
        <taxon>Pseudomonadati</taxon>
        <taxon>Pseudomonadota</taxon>
        <taxon>Alphaproteobacteria</taxon>
        <taxon>Hyphomicrobiales</taxon>
        <taxon>Methylobacteriaceae</taxon>
        <taxon>Microvirga</taxon>
    </lineage>
</organism>
<gene>
    <name evidence="7" type="ORF">GR303_00185</name>
</gene>